<dbReference type="RefSeq" id="WP_203006697.1">
    <property type="nucleotide sequence ID" value="NZ_JADWYU010000140.1"/>
</dbReference>
<dbReference type="Pfam" id="PF01243">
    <property type="entry name" value="PNPOx_N"/>
    <property type="match status" value="1"/>
</dbReference>
<dbReference type="InterPro" id="IPR012349">
    <property type="entry name" value="Split_barrel_FMN-bd"/>
</dbReference>
<organism evidence="3 4">
    <name type="scientific">Frankia nepalensis</name>
    <dbReference type="NCBI Taxonomy" id="1836974"/>
    <lineage>
        <taxon>Bacteria</taxon>
        <taxon>Bacillati</taxon>
        <taxon>Actinomycetota</taxon>
        <taxon>Actinomycetes</taxon>
        <taxon>Frankiales</taxon>
        <taxon>Frankiaceae</taxon>
        <taxon>Frankia</taxon>
    </lineage>
</organism>
<dbReference type="SUPFAM" id="SSF50475">
    <property type="entry name" value="FMN-binding split barrel"/>
    <property type="match status" value="1"/>
</dbReference>
<evidence type="ECO:0000313" key="4">
    <source>
        <dbReference type="Proteomes" id="UP000604475"/>
    </source>
</evidence>
<dbReference type="PANTHER" id="PTHR35176">
    <property type="entry name" value="HEME OXYGENASE HI_0854-RELATED"/>
    <property type="match status" value="1"/>
</dbReference>
<dbReference type="Gene3D" id="2.30.110.10">
    <property type="entry name" value="Electron Transport, Fmn-binding Protein, Chain A"/>
    <property type="match status" value="1"/>
</dbReference>
<dbReference type="GO" id="GO:0005829">
    <property type="term" value="C:cytosol"/>
    <property type="evidence" value="ECO:0007669"/>
    <property type="project" value="TreeGrafter"/>
</dbReference>
<accession>A0A937RFP1</accession>
<dbReference type="InterPro" id="IPR019920">
    <property type="entry name" value="F420-binding_dom_put"/>
</dbReference>
<dbReference type="GO" id="GO:0016627">
    <property type="term" value="F:oxidoreductase activity, acting on the CH-CH group of donors"/>
    <property type="evidence" value="ECO:0007669"/>
    <property type="project" value="TreeGrafter"/>
</dbReference>
<gene>
    <name evidence="3" type="ORF">I7412_18800</name>
</gene>
<evidence type="ECO:0000313" key="3">
    <source>
        <dbReference type="EMBL" id="MBL7629172.1"/>
    </source>
</evidence>
<dbReference type="EMBL" id="JAEACQ010000217">
    <property type="protein sequence ID" value="MBL7629172.1"/>
    <property type="molecule type" value="Genomic_DNA"/>
</dbReference>
<keyword evidence="1" id="KW-0560">Oxidoreductase</keyword>
<name>A0A937RFP1_9ACTN</name>
<dbReference type="GO" id="GO:0070967">
    <property type="term" value="F:coenzyme F420 binding"/>
    <property type="evidence" value="ECO:0007669"/>
    <property type="project" value="TreeGrafter"/>
</dbReference>
<dbReference type="NCBIfam" id="TIGR03618">
    <property type="entry name" value="Rv1155_F420"/>
    <property type="match status" value="1"/>
</dbReference>
<dbReference type="AlphaFoldDB" id="A0A937RFP1"/>
<dbReference type="InterPro" id="IPR052019">
    <property type="entry name" value="F420H2_bilvrd_red/Heme_oxyg"/>
</dbReference>
<keyword evidence="4" id="KW-1185">Reference proteome</keyword>
<dbReference type="PANTHER" id="PTHR35176:SF2">
    <property type="entry name" value="F420H(2)-DEPENDENT REDUCTASE RV1155"/>
    <property type="match status" value="1"/>
</dbReference>
<evidence type="ECO:0000256" key="1">
    <source>
        <dbReference type="ARBA" id="ARBA00023002"/>
    </source>
</evidence>
<reference evidence="3" key="1">
    <citation type="submission" date="2020-12" db="EMBL/GenBank/DDBJ databases">
        <title>Genomic characterization of non-nitrogen-fixing Frankia strains.</title>
        <authorList>
            <person name="Carlos-Shanley C."/>
            <person name="Guerra T."/>
            <person name="Hahn D."/>
        </authorList>
    </citation>
    <scope>NUCLEOTIDE SEQUENCE</scope>
    <source>
        <strain evidence="3">CN6</strain>
    </source>
</reference>
<evidence type="ECO:0000259" key="2">
    <source>
        <dbReference type="Pfam" id="PF01243"/>
    </source>
</evidence>
<feature type="domain" description="Pyridoxamine 5'-phosphate oxidase N-terminal" evidence="2">
    <location>
        <begin position="4"/>
        <end position="129"/>
    </location>
</feature>
<proteinExistence type="predicted"/>
<dbReference type="InterPro" id="IPR011576">
    <property type="entry name" value="Pyridox_Oxase_N"/>
</dbReference>
<sequence>MDADAAREFVRENHRAVLATRRRDGGPQLSPVTVGVADDGLIIISSRLTAYKVRNIQRDPAVELCVLNDGFFGAWAQISGQADIVELPAAMDGLIAYYRGISGEHPDWDDYRAAMVRDQRCLIRVTIESAGPSRSG</sequence>
<dbReference type="Proteomes" id="UP000604475">
    <property type="component" value="Unassembled WGS sequence"/>
</dbReference>
<comment type="caution">
    <text evidence="3">The sequence shown here is derived from an EMBL/GenBank/DDBJ whole genome shotgun (WGS) entry which is preliminary data.</text>
</comment>
<protein>
    <submittedName>
        <fullName evidence="3">PPOX class F420-dependent oxidoreductase</fullName>
    </submittedName>
</protein>